<evidence type="ECO:0000256" key="1">
    <source>
        <dbReference type="SAM" id="Phobius"/>
    </source>
</evidence>
<organism evidence="2 3">
    <name type="scientific">Acinetobacter corruptisaponis</name>
    <dbReference type="NCBI Taxonomy" id="3045147"/>
    <lineage>
        <taxon>Bacteria</taxon>
        <taxon>Pseudomonadati</taxon>
        <taxon>Pseudomonadota</taxon>
        <taxon>Gammaproteobacteria</taxon>
        <taxon>Moraxellales</taxon>
        <taxon>Moraxellaceae</taxon>
        <taxon>Acinetobacter</taxon>
    </lineage>
</organism>
<accession>A0ABY8RZC0</accession>
<dbReference type="GO" id="GO:0003677">
    <property type="term" value="F:DNA binding"/>
    <property type="evidence" value="ECO:0007669"/>
    <property type="project" value="UniProtKB-KW"/>
</dbReference>
<keyword evidence="3" id="KW-1185">Reference proteome</keyword>
<keyword evidence="1" id="KW-1133">Transmembrane helix</keyword>
<dbReference type="PIRSF" id="PIRSF039032">
    <property type="entry name" value="HigB-2"/>
    <property type="match status" value="1"/>
</dbReference>
<feature type="transmembrane region" description="Helical" evidence="1">
    <location>
        <begin position="64"/>
        <end position="82"/>
    </location>
</feature>
<dbReference type="Proteomes" id="UP001229836">
    <property type="component" value="Chromosome"/>
</dbReference>
<dbReference type="RefSeq" id="WP_283266271.1">
    <property type="nucleotide sequence ID" value="NZ_CP125669.1"/>
</dbReference>
<keyword evidence="1" id="KW-0472">Membrane</keyword>
<proteinExistence type="predicted"/>
<evidence type="ECO:0000313" key="2">
    <source>
        <dbReference type="EMBL" id="WHP04605.1"/>
    </source>
</evidence>
<sequence length="100" mass="11587">MYTIVEMPEFTTKAGKLWTVDERLEFFAYLAKNPLDGDVIPNGRGLRKIRWLREGMGKRSGVRVIYLNVLANGVILMWDIYAKSEKENISPKELKKLRAK</sequence>
<keyword evidence="1" id="KW-0812">Transmembrane</keyword>
<protein>
    <submittedName>
        <fullName evidence="2">DNA-binding protein</fullName>
    </submittedName>
</protein>
<evidence type="ECO:0000313" key="3">
    <source>
        <dbReference type="Proteomes" id="UP001229836"/>
    </source>
</evidence>
<gene>
    <name evidence="2" type="ORF">QLH32_11115</name>
</gene>
<reference evidence="2 3" key="1">
    <citation type="submission" date="2023-05" db="EMBL/GenBank/DDBJ databases">
        <title>The complete genome of Acinetobacter sp. nov KCTC 92772.</title>
        <authorList>
            <person name="Zhou G."/>
        </authorList>
    </citation>
    <scope>NUCLEOTIDE SEQUENCE [LARGE SCALE GENOMIC DNA]</scope>
    <source>
        <strain evidence="2 3">KCTC 92772</strain>
    </source>
</reference>
<keyword evidence="2" id="KW-0238">DNA-binding</keyword>
<dbReference type="InterPro" id="IPR009387">
    <property type="entry name" value="HigB-2"/>
</dbReference>
<name>A0ABY8RZC0_9GAMM</name>
<dbReference type="EMBL" id="CP125669">
    <property type="protein sequence ID" value="WHP04605.1"/>
    <property type="molecule type" value="Genomic_DNA"/>
</dbReference>